<keyword evidence="5" id="KW-1185">Reference proteome</keyword>
<dbReference type="EMBL" id="LSSK01000210">
    <property type="protein sequence ID" value="OMH84334.1"/>
    <property type="molecule type" value="Genomic_DNA"/>
</dbReference>
<organism evidence="4 5">
    <name type="scientific">Zancudomyces culisetae</name>
    <name type="common">Gut fungus</name>
    <name type="synonym">Smittium culisetae</name>
    <dbReference type="NCBI Taxonomy" id="1213189"/>
    <lineage>
        <taxon>Eukaryota</taxon>
        <taxon>Fungi</taxon>
        <taxon>Fungi incertae sedis</taxon>
        <taxon>Zoopagomycota</taxon>
        <taxon>Kickxellomycotina</taxon>
        <taxon>Harpellomycetes</taxon>
        <taxon>Harpellales</taxon>
        <taxon>Legeriomycetaceae</taxon>
        <taxon>Zancudomyces</taxon>
    </lineage>
</organism>
<reference evidence="5" key="1">
    <citation type="submission" date="2017-01" db="EMBL/GenBank/DDBJ databases">
        <authorList>
            <person name="Wang Y."/>
            <person name="White M."/>
            <person name="Kvist S."/>
            <person name="Moncalvo J.-M."/>
        </authorList>
    </citation>
    <scope>NUCLEOTIDE SEQUENCE [LARGE SCALE GENOMIC DNA]</scope>
    <source>
        <strain evidence="5">COL-18-3</strain>
    </source>
</reference>
<feature type="active site" description="Proton donor/acceptor" evidence="1">
    <location>
        <position position="343"/>
    </location>
</feature>
<feature type="active site" description="Nucleophile" evidence="1">
    <location>
        <position position="140"/>
    </location>
</feature>
<feature type="binding site" evidence="2">
    <location>
        <position position="345"/>
    </location>
    <ligand>
        <name>substrate</name>
    </ligand>
</feature>
<evidence type="ECO:0000256" key="3">
    <source>
        <dbReference type="PIRSR" id="PIRSR610347-3"/>
    </source>
</evidence>
<evidence type="ECO:0000313" key="4">
    <source>
        <dbReference type="EMBL" id="OMH84334.1"/>
    </source>
</evidence>
<protein>
    <submittedName>
        <fullName evidence="4">Tyrosyl-DNA phosphodiesterase 1</fullName>
    </submittedName>
</protein>
<sequence length="437" mass="49858">MSRKREIITIIDSDEEGSQKRQNLCGQDNQRIKDTSRKRLSYSKGRVFLVKLGPFTALENSVSFEELVVGHGSEKIKKAVMTTFVLDYEWLRGKLGNNVNLCLVINFEKDKDYKVEVKRLDENTVIVAPPQTKSRFGIFHPKIMVLWFETFVRIVISSANLIALDWEVMQNILFVQDFPLLTEKTEKKDVSEFGCDIIQFFEAIKVPEQVLEAIEKIDFSTAKYRALASIPGKFPINEAKYGYLGLSKALSEKNFSGEVEYAFTHCSSVGFIDNEWYMELCSKLFSGFAFKILYPTTNMVSDSLLGEESVCSLFFSKHAYLNRNFPKKILYSYKATSKGALSHCKLLFCRFKGQNKGWLYLGSHNMSKAAWGKSTRGSLSQFEIGNTEIGALLPVTYIENKPYLAEDFVKFEALSEIPLPFELDFKPYSTADVPWTT</sequence>
<feature type="site" description="Interaction with DNA" evidence="3">
    <location>
        <position position="367"/>
    </location>
</feature>
<dbReference type="AlphaFoldDB" id="A0A1R1PTR2"/>
<dbReference type="GO" id="GO:0006281">
    <property type="term" value="P:DNA repair"/>
    <property type="evidence" value="ECO:0007669"/>
    <property type="project" value="InterPro"/>
</dbReference>
<dbReference type="SUPFAM" id="SSF56024">
    <property type="entry name" value="Phospholipase D/nuclease"/>
    <property type="match status" value="2"/>
</dbReference>
<name>A0A1R1PTR2_ZANCU</name>
<dbReference type="GO" id="GO:0008081">
    <property type="term" value="F:phosphoric diester hydrolase activity"/>
    <property type="evidence" value="ECO:0007669"/>
    <property type="project" value="InterPro"/>
</dbReference>
<dbReference type="Pfam" id="PF06087">
    <property type="entry name" value="Tyr-DNA_phospho"/>
    <property type="match status" value="1"/>
</dbReference>
<evidence type="ECO:0000313" key="5">
    <source>
        <dbReference type="Proteomes" id="UP000188320"/>
    </source>
</evidence>
<proteinExistence type="predicted"/>
<dbReference type="CDD" id="cd09122">
    <property type="entry name" value="PLDc_Tdp1_1"/>
    <property type="match status" value="1"/>
</dbReference>
<accession>A0A1R1PTR2</accession>
<dbReference type="GO" id="GO:0005634">
    <property type="term" value="C:nucleus"/>
    <property type="evidence" value="ECO:0007669"/>
    <property type="project" value="InterPro"/>
</dbReference>
<dbReference type="OrthoDB" id="47785at2759"/>
<evidence type="ECO:0000256" key="2">
    <source>
        <dbReference type="PIRSR" id="PIRSR610347-2"/>
    </source>
</evidence>
<comment type="caution">
    <text evidence="4">The sequence shown here is derived from an EMBL/GenBank/DDBJ whole genome shotgun (WGS) entry which is preliminary data.</text>
</comment>
<dbReference type="Proteomes" id="UP000188320">
    <property type="component" value="Unassembled WGS sequence"/>
</dbReference>
<gene>
    <name evidence="4" type="ORF">AX774_g2134</name>
</gene>
<dbReference type="PANTHER" id="PTHR12415">
    <property type="entry name" value="TYROSYL-DNA PHOSPHODIESTERASE 1"/>
    <property type="match status" value="1"/>
</dbReference>
<evidence type="ECO:0000256" key="1">
    <source>
        <dbReference type="PIRSR" id="PIRSR610347-1"/>
    </source>
</evidence>
<dbReference type="InterPro" id="IPR010347">
    <property type="entry name" value="Tdp1"/>
</dbReference>
<feature type="binding site" evidence="2">
    <location>
        <position position="142"/>
    </location>
    <ligand>
        <name>substrate</name>
    </ligand>
</feature>
<dbReference type="Gene3D" id="3.30.870.10">
    <property type="entry name" value="Endonuclease Chain A"/>
    <property type="match status" value="2"/>
</dbReference>